<keyword evidence="4" id="KW-1185">Reference proteome</keyword>
<feature type="transmembrane region" description="Helical" evidence="2">
    <location>
        <begin position="129"/>
        <end position="154"/>
    </location>
</feature>
<dbReference type="Gene3D" id="3.90.1170.30">
    <property type="entry name" value="Pyrimidine nucleoside phosphorylase-like, C-terminal domain"/>
    <property type="match status" value="1"/>
</dbReference>
<dbReference type="InterPro" id="IPR018723">
    <property type="entry name" value="DUF2254_membrane"/>
</dbReference>
<organism evidence="3 4">
    <name type="scientific">Planococcus salinus</name>
    <dbReference type="NCBI Taxonomy" id="1848460"/>
    <lineage>
        <taxon>Bacteria</taxon>
        <taxon>Bacillati</taxon>
        <taxon>Bacillota</taxon>
        <taxon>Bacilli</taxon>
        <taxon>Bacillales</taxon>
        <taxon>Caryophanaceae</taxon>
        <taxon>Planococcus</taxon>
    </lineage>
</organism>
<dbReference type="OrthoDB" id="2955631at2"/>
<evidence type="ECO:0000256" key="1">
    <source>
        <dbReference type="ARBA" id="ARBA00022679"/>
    </source>
</evidence>
<gene>
    <name evidence="3" type="ORF">EEX84_10140</name>
</gene>
<reference evidence="3 4" key="1">
    <citation type="journal article" date="2018" name="Int. J. Syst. Evol. Microbiol.">
        <title>Planococcus salinus sp. nov., a moderately halophilic bacterium isolated from a saline-alkali soil.</title>
        <authorList>
            <person name="Gan L."/>
        </authorList>
    </citation>
    <scope>NUCLEOTIDE SEQUENCE [LARGE SCALE GENOMIC DNA]</scope>
    <source>
        <strain evidence="3 4">LCB217</strain>
    </source>
</reference>
<evidence type="ECO:0000256" key="2">
    <source>
        <dbReference type="SAM" id="Phobius"/>
    </source>
</evidence>
<dbReference type="SUPFAM" id="SSF54680">
    <property type="entry name" value="Pyrimidine nucleoside phosphorylase C-terminal domain"/>
    <property type="match status" value="1"/>
</dbReference>
<feature type="transmembrane region" description="Helical" evidence="2">
    <location>
        <begin position="59"/>
        <end position="82"/>
    </location>
</feature>
<keyword evidence="2" id="KW-0812">Transmembrane</keyword>
<accession>A0A3M8P7M6</accession>
<dbReference type="InterPro" id="IPR036566">
    <property type="entry name" value="PYNP-like_C_sf"/>
</dbReference>
<dbReference type="RefSeq" id="WP_123165522.1">
    <property type="nucleotide sequence ID" value="NZ_RIAX01000006.1"/>
</dbReference>
<name>A0A3M8P7M6_9BACL</name>
<keyword evidence="2" id="KW-1133">Transmembrane helix</keyword>
<sequence length="433" mass="49086">MEKITYWFKEKFWVTPAVYSLLAVALSVIFFYVDLLVVERYREYIPSILLTNVDLAKTIMGALAGALLTMTTFTFSTILVVLTMYSSQFSPRTLKNFVHDRLTWRVLGIFLGGFVYNTLSLLFMRDDLYSHNVISTFVGILIAFFCLSAFAYFVHHIASTIQVSKLIIGLVEDAERVISLYEKLEDEQAGNPGQWAPVGIKEAVRAETSGYVQFISFDKMKDFSLEHEAKIELHVKTGDFVYEGKPLATIYLKKSSGKDLSEFWVIGQERTTEQDVDFALQKLVEVGLRAISPGINDPNTANEILARIGRLLGRLGCLELGPQHIENKEGEKVILYPFFSYKEILYHVYYQVSHYGKEDISVLAAVTESLGIAAAMGDSRHHEALWNMELYVLEGLEAQQLKTLDRDFLQKKIDELADAVNKRPVNLHTLEGD</sequence>
<evidence type="ECO:0000313" key="4">
    <source>
        <dbReference type="Proteomes" id="UP000275473"/>
    </source>
</evidence>
<feature type="transmembrane region" description="Helical" evidence="2">
    <location>
        <begin position="12"/>
        <end position="33"/>
    </location>
</feature>
<dbReference type="Pfam" id="PF10011">
    <property type="entry name" value="DUF2254"/>
    <property type="match status" value="1"/>
</dbReference>
<protein>
    <submittedName>
        <fullName evidence="3">DUF2254 domain-containing protein</fullName>
    </submittedName>
</protein>
<proteinExistence type="predicted"/>
<dbReference type="AlphaFoldDB" id="A0A3M8P7M6"/>
<dbReference type="Proteomes" id="UP000275473">
    <property type="component" value="Unassembled WGS sequence"/>
</dbReference>
<dbReference type="GO" id="GO:0006213">
    <property type="term" value="P:pyrimidine nucleoside metabolic process"/>
    <property type="evidence" value="ECO:0007669"/>
    <property type="project" value="InterPro"/>
</dbReference>
<feature type="transmembrane region" description="Helical" evidence="2">
    <location>
        <begin position="102"/>
        <end position="123"/>
    </location>
</feature>
<dbReference type="GO" id="GO:0016763">
    <property type="term" value="F:pentosyltransferase activity"/>
    <property type="evidence" value="ECO:0007669"/>
    <property type="project" value="InterPro"/>
</dbReference>
<comment type="caution">
    <text evidence="3">The sequence shown here is derived from an EMBL/GenBank/DDBJ whole genome shotgun (WGS) entry which is preliminary data.</text>
</comment>
<keyword evidence="2" id="KW-0472">Membrane</keyword>
<keyword evidence="1" id="KW-0808">Transferase</keyword>
<evidence type="ECO:0000313" key="3">
    <source>
        <dbReference type="EMBL" id="RNF39431.1"/>
    </source>
</evidence>
<dbReference type="EMBL" id="RIAX01000006">
    <property type="protein sequence ID" value="RNF39431.1"/>
    <property type="molecule type" value="Genomic_DNA"/>
</dbReference>